<proteinExistence type="predicted"/>
<evidence type="ECO:0000313" key="3">
    <source>
        <dbReference type="Proteomes" id="UP000186804"/>
    </source>
</evidence>
<protein>
    <submittedName>
        <fullName evidence="2">Formin homology 2 domain-containing protein</fullName>
    </submittedName>
</protein>
<dbReference type="InterPro" id="IPR042201">
    <property type="entry name" value="FH2_Formin_sf"/>
</dbReference>
<dbReference type="SMART" id="SM00498">
    <property type="entry name" value="FH2"/>
    <property type="match status" value="1"/>
</dbReference>
<organism evidence="2 3">
    <name type="scientific">Cryptosporidium andersoni</name>
    <dbReference type="NCBI Taxonomy" id="117008"/>
    <lineage>
        <taxon>Eukaryota</taxon>
        <taxon>Sar</taxon>
        <taxon>Alveolata</taxon>
        <taxon>Apicomplexa</taxon>
        <taxon>Conoidasida</taxon>
        <taxon>Coccidia</taxon>
        <taxon>Eucoccidiorida</taxon>
        <taxon>Eimeriorina</taxon>
        <taxon>Cryptosporidiidae</taxon>
        <taxon>Cryptosporidium</taxon>
    </lineage>
</organism>
<comment type="caution">
    <text evidence="2">The sequence shown here is derived from an EMBL/GenBank/DDBJ whole genome shotgun (WGS) entry which is preliminary data.</text>
</comment>
<dbReference type="OrthoDB" id="344093at2759"/>
<evidence type="ECO:0000313" key="2">
    <source>
        <dbReference type="EMBL" id="OII75946.1"/>
    </source>
</evidence>
<name>A0A1J4MNV2_9CRYT</name>
<keyword evidence="3" id="KW-1185">Reference proteome</keyword>
<dbReference type="Proteomes" id="UP000186804">
    <property type="component" value="Unassembled WGS sequence"/>
</dbReference>
<reference evidence="2 3" key="1">
    <citation type="submission" date="2016-10" db="EMBL/GenBank/DDBJ databases">
        <title>Reductive evolution of mitochondrial metabolism and differential evolution of invasion-related proteins in Cryptosporidium.</title>
        <authorList>
            <person name="Liu S."/>
            <person name="Roellig D.M."/>
            <person name="Guo Y."/>
            <person name="Li N."/>
            <person name="Frace M.A."/>
            <person name="Tang K."/>
            <person name="Zhang L."/>
            <person name="Feng Y."/>
            <person name="Xiao L."/>
        </authorList>
    </citation>
    <scope>NUCLEOTIDE SEQUENCE [LARGE SCALE GENOMIC DNA]</scope>
    <source>
        <strain evidence="2">30847</strain>
    </source>
</reference>
<dbReference type="Gene3D" id="1.20.58.2220">
    <property type="entry name" value="Formin, FH2 domain"/>
    <property type="match status" value="1"/>
</dbReference>
<dbReference type="InterPro" id="IPR015425">
    <property type="entry name" value="FH2_Formin"/>
</dbReference>
<dbReference type="EMBL" id="LRBS01000072">
    <property type="protein sequence ID" value="OII75946.1"/>
    <property type="molecule type" value="Genomic_DNA"/>
</dbReference>
<dbReference type="GeneID" id="92364462"/>
<dbReference type="Pfam" id="PF02181">
    <property type="entry name" value="FH2"/>
    <property type="match status" value="1"/>
</dbReference>
<sequence length="1087" mass="123974">MIQITKDRLLCFDKEELVSLVLELMDNVSSILKERDTWISGNPLETNSNLNGDKKQEAAGYVNIFPRVCDIVSSYNSNNICKGHFELTIVKNEVSICHDLGQNLKYHNQIYDESNCSNLSEKYGEELNGIKNLNTSNIGSSSKVICKVPPTIPKTNSIPIGKALPPPPSISKALFMKNQVMTSSNKFINLKGGNINSPLKKKGTRSSLEWGCIREDFLRYDDIVESNSIGEYFSEFKNKVQSILNGESGIIHGEQKIEVLASSVFSVSVDIPNISEEMIDEWFIREIKTEDLGISGDVNSELKECMNNNSNFSNTNRILPANLDNSEDVNERNSVFDSKTSRMLQITINYFKKKYPKHEKKGLNSFKNSILSCTLDKEGMNLLLETVPDPIENPVKYETWKDCVTQVIKFHNDNPNTPLLEEEEFVYFLSLIPNLPRRLECMILKTSFDQLYSESYKWIQEKSAGLDLLLHHKKLPLLFQTIIKSRNIFNEKLDKINNYNKLKLTDKEDLDSRKSIVKYIPISSLKNLQNIKVANKKGRTLLHFIASILGELFTSEEVSILKKSSERNISSIYTVATDLIFSWLELSGDTDQSLLLNMLCKGHSDKFKEIMNSFYSEKYDQMVSLCYIFRQLLQKYIASCYYFSDIHTFLPLNNKNIKKSDITLVFVDFLDNYNQVLKDLDKENNTPPKQLDSNFSIQSPIKRKSIKNKKKVTSKSNNEDHVNLLGISKFSTLKSTKPSSIRDLIPNSIIAELNLKPMFNKKKSGLNKLGNSRENDEQVFVNKEIDTTDFPIADMCNIKNKDDSFKQNLENIDFINSVNEVTVHHNPKLPNIMPCPIKYSNKYIKNTDSNVELLNEAKLILSEDNKGDMNDNLEDNVNSKQLYLVNKEEDGNIQIEGNKTLNNNRLGDLLDFDSNSDSDHDDTATVALSSPSSTRLLDIMNMAPKEETLEYSPVKNQVFNRRQSILRICQLATFLDMNQTELNIDNTENNVGRFTLPFRSIRNQTKVVDNFDKSVYMLEQVPETNSNSELENDEDYTCVLSDIPMFNKDEYSITPLEALPSSNNYTSPKTYIQASRSRLGGAIPPNI</sequence>
<dbReference type="VEuPathDB" id="CryptoDB:cand_002770"/>
<feature type="domain" description="FH2" evidence="1">
    <location>
        <begin position="269"/>
        <end position="699"/>
    </location>
</feature>
<gene>
    <name evidence="2" type="ORF">cand_002770</name>
</gene>
<dbReference type="RefSeq" id="XP_067067792.1">
    <property type="nucleotide sequence ID" value="XM_067210525.1"/>
</dbReference>
<dbReference type="PROSITE" id="PS51444">
    <property type="entry name" value="FH2"/>
    <property type="match status" value="1"/>
</dbReference>
<dbReference type="SUPFAM" id="SSF101447">
    <property type="entry name" value="Formin homology 2 domain (FH2 domain)"/>
    <property type="match status" value="1"/>
</dbReference>
<accession>A0A1J4MNV2</accession>
<evidence type="ECO:0000259" key="1">
    <source>
        <dbReference type="PROSITE" id="PS51444"/>
    </source>
</evidence>
<dbReference type="AlphaFoldDB" id="A0A1J4MNV2"/>